<gene>
    <name evidence="4" type="ORF">EU508_06820</name>
</gene>
<dbReference type="SMART" id="SM00052">
    <property type="entry name" value="EAL"/>
    <property type="match status" value="1"/>
</dbReference>
<feature type="transmembrane region" description="Helical" evidence="1">
    <location>
        <begin position="88"/>
        <end position="107"/>
    </location>
</feature>
<dbReference type="Proteomes" id="UP000324162">
    <property type="component" value="Unassembled WGS sequence"/>
</dbReference>
<feature type="domain" description="EAL" evidence="2">
    <location>
        <begin position="324"/>
        <end position="580"/>
    </location>
</feature>
<keyword evidence="1" id="KW-0812">Transmembrane</keyword>
<reference evidence="4 5" key="1">
    <citation type="submission" date="2019-01" db="EMBL/GenBank/DDBJ databases">
        <title>Genome sequences of marine Pseudoalteromonas species.</title>
        <authorList>
            <person name="Boraston A.B."/>
            <person name="Hehemann J.-H."/>
            <person name="Vickers C.J."/>
            <person name="Salama-Alber O."/>
            <person name="Abe K."/>
            <person name="Hettle A.J."/>
        </authorList>
    </citation>
    <scope>NUCLEOTIDE SEQUENCE [LARGE SCALE GENOMIC DNA]</scope>
    <source>
        <strain evidence="4 5">PS42</strain>
    </source>
</reference>
<evidence type="ECO:0000256" key="1">
    <source>
        <dbReference type="SAM" id="Phobius"/>
    </source>
</evidence>
<dbReference type="AlphaFoldDB" id="A0AB73BJ72"/>
<dbReference type="EMBL" id="SEUK01000045">
    <property type="protein sequence ID" value="KAA1162117.1"/>
    <property type="molecule type" value="Genomic_DNA"/>
</dbReference>
<dbReference type="SMART" id="SM00267">
    <property type="entry name" value="GGDEF"/>
    <property type="match status" value="1"/>
</dbReference>
<feature type="transmembrane region" description="Helical" evidence="1">
    <location>
        <begin position="25"/>
        <end position="42"/>
    </location>
</feature>
<dbReference type="SUPFAM" id="SSF141868">
    <property type="entry name" value="EAL domain-like"/>
    <property type="match status" value="1"/>
</dbReference>
<feature type="transmembrane region" description="Helical" evidence="1">
    <location>
        <begin position="49"/>
        <end position="82"/>
    </location>
</feature>
<dbReference type="GO" id="GO:0071111">
    <property type="term" value="F:cyclic-guanylate-specific phosphodiesterase activity"/>
    <property type="evidence" value="ECO:0007669"/>
    <property type="project" value="InterPro"/>
</dbReference>
<dbReference type="InterPro" id="IPR029787">
    <property type="entry name" value="Nucleotide_cyclase"/>
</dbReference>
<dbReference type="InterPro" id="IPR000160">
    <property type="entry name" value="GGDEF_dom"/>
</dbReference>
<evidence type="ECO:0000259" key="3">
    <source>
        <dbReference type="PROSITE" id="PS50887"/>
    </source>
</evidence>
<dbReference type="InterPro" id="IPR043128">
    <property type="entry name" value="Rev_trsase/Diguanyl_cyclase"/>
</dbReference>
<dbReference type="Pfam" id="PF00563">
    <property type="entry name" value="EAL"/>
    <property type="match status" value="1"/>
</dbReference>
<dbReference type="PROSITE" id="PS50887">
    <property type="entry name" value="GGDEF"/>
    <property type="match status" value="1"/>
</dbReference>
<dbReference type="PANTHER" id="PTHR33121:SF79">
    <property type="entry name" value="CYCLIC DI-GMP PHOSPHODIESTERASE PDED-RELATED"/>
    <property type="match status" value="1"/>
</dbReference>
<keyword evidence="1" id="KW-0472">Membrane</keyword>
<name>A0AB73BJ72_9GAMM</name>
<dbReference type="InterPro" id="IPR035919">
    <property type="entry name" value="EAL_sf"/>
</dbReference>
<sequence length="592" mass="66359">MLLLNFLASTSGANLSFLTDSNFPIFFSGALLMAMIASLFTIKNSGMKFSYLCIAAVGLAILSLGTAWLAILLAFGFCFHLWQAFERSNWTMIIISSFASLLFVVLFSAHLLLAIPLFWIVIAILFLAVAGFISEDELAEEVIVEDKAQEIFIENSPLSSFADRKKLREGYYAWCDDTLTKAALVIIRLEGFEQVNQQIGRDFGDLLLTQSANRIKKLLENDEIVDLGSQEKLAHLGGLNFAFICSLATQNHLHEHVIEHILGATLKPFNVANCTVEVNARASYVDCGAQENNFDDLISYAYLALDSHPQRKVVPYHQQMMVEQLEQQARLKELANIDFSSELELYFQPVVRNDDGKIEFLELLLRWQHPKQGILSANRFIDDIRIAGLAYPLATFVIERAAELAMALRIEGIAIPLSINVFGPEMLNEEFVEFVDRITSEHQLEAGDLIVECPLHIFTNLDNKGRAMIARLNNIGLKVCVDGLGDNPVLLSKLPNLAVEYIKVAPSLTADFSNQNNIRSLISGMVEMHNQQKTKVIFEGVETFEQLRFVKSLNAYAAQGYYFGHPLSSIGLMSWLKQWQLTQGEYIPPTSR</sequence>
<comment type="caution">
    <text evidence="4">The sequence shown here is derived from an EMBL/GenBank/DDBJ whole genome shotgun (WGS) entry which is preliminary data.</text>
</comment>
<dbReference type="Gene3D" id="3.20.20.450">
    <property type="entry name" value="EAL domain"/>
    <property type="match status" value="1"/>
</dbReference>
<proteinExistence type="predicted"/>
<keyword evidence="1" id="KW-1133">Transmembrane helix</keyword>
<organism evidence="4 5">
    <name type="scientific">Pseudoalteromonas fuliginea</name>
    <dbReference type="NCBI Taxonomy" id="1872678"/>
    <lineage>
        <taxon>Bacteria</taxon>
        <taxon>Pseudomonadati</taxon>
        <taxon>Pseudomonadota</taxon>
        <taxon>Gammaproteobacteria</taxon>
        <taxon>Alteromonadales</taxon>
        <taxon>Pseudoalteromonadaceae</taxon>
        <taxon>Pseudoalteromonas</taxon>
    </lineage>
</organism>
<dbReference type="InterPro" id="IPR001633">
    <property type="entry name" value="EAL_dom"/>
</dbReference>
<dbReference type="PROSITE" id="PS50883">
    <property type="entry name" value="EAL"/>
    <property type="match status" value="1"/>
</dbReference>
<evidence type="ECO:0000313" key="4">
    <source>
        <dbReference type="EMBL" id="KAA1162117.1"/>
    </source>
</evidence>
<evidence type="ECO:0000259" key="2">
    <source>
        <dbReference type="PROSITE" id="PS50883"/>
    </source>
</evidence>
<dbReference type="SUPFAM" id="SSF55073">
    <property type="entry name" value="Nucleotide cyclase"/>
    <property type="match status" value="1"/>
</dbReference>
<feature type="domain" description="GGDEF" evidence="3">
    <location>
        <begin position="180"/>
        <end position="324"/>
    </location>
</feature>
<protein>
    <submittedName>
        <fullName evidence="4">GGDEF domain-containing protein</fullName>
    </submittedName>
</protein>
<accession>A0AB73BJ72</accession>
<evidence type="ECO:0000313" key="5">
    <source>
        <dbReference type="Proteomes" id="UP000324162"/>
    </source>
</evidence>
<dbReference type="InterPro" id="IPR050706">
    <property type="entry name" value="Cyclic-di-GMP_PDE-like"/>
</dbReference>
<dbReference type="Pfam" id="PF00990">
    <property type="entry name" value="GGDEF"/>
    <property type="match status" value="1"/>
</dbReference>
<dbReference type="CDD" id="cd01948">
    <property type="entry name" value="EAL"/>
    <property type="match status" value="1"/>
</dbReference>
<feature type="transmembrane region" description="Helical" evidence="1">
    <location>
        <begin position="114"/>
        <end position="133"/>
    </location>
</feature>
<dbReference type="Gene3D" id="3.30.70.270">
    <property type="match status" value="1"/>
</dbReference>
<dbReference type="PANTHER" id="PTHR33121">
    <property type="entry name" value="CYCLIC DI-GMP PHOSPHODIESTERASE PDEF"/>
    <property type="match status" value="1"/>
</dbReference>